<sequence>MTVTNEWSLQALPDMDQAQFEQWKALLEERTGMTITEQRKSFLQTSVGIRMRELGFSSYQAYYEEVSTGPSAAQEWATLVDRLTVQETRFFRHEPSFDVVKDFLIQRENQEKKSVEIWSVGCSTGEEAYSLAMLADQCLSKIGKGYYFGVTATDISVPALAKARQGIYHHRKLETLDDQLLATYFEQKSQQHYEVVPRLKERVCFARVNVLELDKAPMHGMDIIFCQNLLIYFRRWRRKTILNRLVERLAPGGLMVLGLGEVVDWVHTDLQRTHSDSALAFYRSKASSK</sequence>
<proteinExistence type="predicted"/>
<dbReference type="InterPro" id="IPR000780">
    <property type="entry name" value="CheR_MeTrfase"/>
</dbReference>
<dbReference type="PRINTS" id="PR00996">
    <property type="entry name" value="CHERMTFRASE"/>
</dbReference>
<evidence type="ECO:0000259" key="6">
    <source>
        <dbReference type="PROSITE" id="PS50123"/>
    </source>
</evidence>
<dbReference type="EMBL" id="JACCKB010000001">
    <property type="protein sequence ID" value="NYZ64500.1"/>
    <property type="molecule type" value="Genomic_DNA"/>
</dbReference>
<dbReference type="InterPro" id="IPR036804">
    <property type="entry name" value="CheR_N_sf"/>
</dbReference>
<dbReference type="SUPFAM" id="SSF47757">
    <property type="entry name" value="Chemotaxis receptor methyltransferase CheR, N-terminal domain"/>
    <property type="match status" value="1"/>
</dbReference>
<gene>
    <name evidence="7" type="ORF">H0A36_00680</name>
</gene>
<dbReference type="Gene3D" id="3.40.50.150">
    <property type="entry name" value="Vaccinia Virus protein VP39"/>
    <property type="match status" value="1"/>
</dbReference>
<dbReference type="GO" id="GO:0032259">
    <property type="term" value="P:methylation"/>
    <property type="evidence" value="ECO:0007669"/>
    <property type="project" value="UniProtKB-KW"/>
</dbReference>
<evidence type="ECO:0000256" key="5">
    <source>
        <dbReference type="ARBA" id="ARBA00022691"/>
    </source>
</evidence>
<keyword evidence="4" id="KW-0808">Transferase</keyword>
<name>A0A853HRS0_9GAMM</name>
<evidence type="ECO:0000313" key="7">
    <source>
        <dbReference type="EMBL" id="NYZ64500.1"/>
    </source>
</evidence>
<dbReference type="Proteomes" id="UP000569732">
    <property type="component" value="Unassembled WGS sequence"/>
</dbReference>
<evidence type="ECO:0000256" key="4">
    <source>
        <dbReference type="ARBA" id="ARBA00022679"/>
    </source>
</evidence>
<dbReference type="PROSITE" id="PS50123">
    <property type="entry name" value="CHER"/>
    <property type="match status" value="1"/>
</dbReference>
<accession>A0A853HRS0</accession>
<organism evidence="7 8">
    <name type="scientific">Spartinivicinus marinus</name>
    <dbReference type="NCBI Taxonomy" id="2994442"/>
    <lineage>
        <taxon>Bacteria</taxon>
        <taxon>Pseudomonadati</taxon>
        <taxon>Pseudomonadota</taxon>
        <taxon>Gammaproteobacteria</taxon>
        <taxon>Oceanospirillales</taxon>
        <taxon>Zooshikellaceae</taxon>
        <taxon>Spartinivicinus</taxon>
    </lineage>
</organism>
<dbReference type="GO" id="GO:0008983">
    <property type="term" value="F:protein-glutamate O-methyltransferase activity"/>
    <property type="evidence" value="ECO:0007669"/>
    <property type="project" value="UniProtKB-EC"/>
</dbReference>
<keyword evidence="8" id="KW-1185">Reference proteome</keyword>
<evidence type="ECO:0000256" key="1">
    <source>
        <dbReference type="ARBA" id="ARBA00001541"/>
    </source>
</evidence>
<evidence type="ECO:0000313" key="8">
    <source>
        <dbReference type="Proteomes" id="UP000569732"/>
    </source>
</evidence>
<dbReference type="InterPro" id="IPR022641">
    <property type="entry name" value="CheR_N"/>
</dbReference>
<dbReference type="AlphaFoldDB" id="A0A853HRS0"/>
<comment type="catalytic activity">
    <reaction evidence="1">
        <text>L-glutamyl-[protein] + S-adenosyl-L-methionine = [protein]-L-glutamate 5-O-methyl ester + S-adenosyl-L-homocysteine</text>
        <dbReference type="Rhea" id="RHEA:24452"/>
        <dbReference type="Rhea" id="RHEA-COMP:10208"/>
        <dbReference type="Rhea" id="RHEA-COMP:10311"/>
        <dbReference type="ChEBI" id="CHEBI:29973"/>
        <dbReference type="ChEBI" id="CHEBI:57856"/>
        <dbReference type="ChEBI" id="CHEBI:59789"/>
        <dbReference type="ChEBI" id="CHEBI:82795"/>
        <dbReference type="EC" id="2.1.1.80"/>
    </reaction>
</comment>
<dbReference type="PANTHER" id="PTHR24422">
    <property type="entry name" value="CHEMOTAXIS PROTEIN METHYLTRANSFERASE"/>
    <property type="match status" value="1"/>
</dbReference>
<evidence type="ECO:0000256" key="2">
    <source>
        <dbReference type="ARBA" id="ARBA00012534"/>
    </source>
</evidence>
<dbReference type="InterPro" id="IPR029063">
    <property type="entry name" value="SAM-dependent_MTases_sf"/>
</dbReference>
<feature type="domain" description="CheR-type methyltransferase" evidence="6">
    <location>
        <begin position="8"/>
        <end position="287"/>
    </location>
</feature>
<dbReference type="EC" id="2.1.1.80" evidence="2"/>
<dbReference type="Pfam" id="PF03705">
    <property type="entry name" value="CheR_N"/>
    <property type="match status" value="1"/>
</dbReference>
<dbReference type="Pfam" id="PF01739">
    <property type="entry name" value="CheR"/>
    <property type="match status" value="1"/>
</dbReference>
<comment type="caution">
    <text evidence="7">The sequence shown here is derived from an EMBL/GenBank/DDBJ whole genome shotgun (WGS) entry which is preliminary data.</text>
</comment>
<dbReference type="RefSeq" id="WP_180566532.1">
    <property type="nucleotide sequence ID" value="NZ_JACCKB010000001.1"/>
</dbReference>
<dbReference type="SUPFAM" id="SSF53335">
    <property type="entry name" value="S-adenosyl-L-methionine-dependent methyltransferases"/>
    <property type="match status" value="1"/>
</dbReference>
<dbReference type="PANTHER" id="PTHR24422:SF19">
    <property type="entry name" value="CHEMOTAXIS PROTEIN METHYLTRANSFERASE"/>
    <property type="match status" value="1"/>
</dbReference>
<dbReference type="SMART" id="SM00138">
    <property type="entry name" value="MeTrc"/>
    <property type="match status" value="1"/>
</dbReference>
<dbReference type="InterPro" id="IPR022642">
    <property type="entry name" value="CheR_C"/>
</dbReference>
<protein>
    <recommendedName>
        <fullName evidence="2">protein-glutamate O-methyltransferase</fullName>
        <ecNumber evidence="2">2.1.1.80</ecNumber>
    </recommendedName>
</protein>
<reference evidence="7 8" key="1">
    <citation type="submission" date="2020-07" db="EMBL/GenBank/DDBJ databases">
        <title>Endozoicomonas sp. nov., isolated from sediment.</title>
        <authorList>
            <person name="Gu T."/>
        </authorList>
    </citation>
    <scope>NUCLEOTIDE SEQUENCE [LARGE SCALE GENOMIC DNA]</scope>
    <source>
        <strain evidence="7 8">SM1973</strain>
    </source>
</reference>
<dbReference type="InterPro" id="IPR050903">
    <property type="entry name" value="Bact_Chemotaxis_MeTrfase"/>
</dbReference>
<keyword evidence="3" id="KW-0489">Methyltransferase</keyword>
<evidence type="ECO:0000256" key="3">
    <source>
        <dbReference type="ARBA" id="ARBA00022603"/>
    </source>
</evidence>
<dbReference type="Gene3D" id="1.10.155.10">
    <property type="entry name" value="Chemotaxis receptor methyltransferase CheR, N-terminal domain"/>
    <property type="match status" value="1"/>
</dbReference>
<keyword evidence="5" id="KW-0949">S-adenosyl-L-methionine</keyword>